<evidence type="ECO:0000313" key="3">
    <source>
        <dbReference type="Proteomes" id="UP000217343"/>
    </source>
</evidence>
<sequence length="309" mass="32958">MNPIYQQALAGTLSSAPTGGMRSVRFWNNLPVDAQLFYLTEDGARCAMGVVPAGYAANFWVANGDYVSWSCLHTGSFIGVCDITSSIASVFFGPNFMVAPNDIGLPPQPTSAVIIPPDSPRVLVAAGLLKNRNRTIREQYWRRLPESYTIAPGETQTVSSTSTSNMQQTSSTTDTVSASLGASASAGWGPMSVGISASLSASSTSFQEVSLSTEYTAYVSDTLTATADHTQMFLKWQMMDMVSVLAPNGEVLSSIVNGLSPVVLQGPYNLTDLSTLAAAKQALLPARPGFPRTRVAARPFRPRAAEERR</sequence>
<dbReference type="OrthoDB" id="4079644at2"/>
<dbReference type="KEGG" id="mmas:MYMAC_002168"/>
<feature type="compositionally biased region" description="Low complexity" evidence="1">
    <location>
        <begin position="155"/>
        <end position="174"/>
    </location>
</feature>
<proteinExistence type="predicted"/>
<dbReference type="AlphaFoldDB" id="A0A250JS91"/>
<reference evidence="2 3" key="1">
    <citation type="submission" date="2017-06" db="EMBL/GenBank/DDBJ databases">
        <title>Sequencing and comparative analysis of myxobacterial genomes.</title>
        <authorList>
            <person name="Rupp O."/>
            <person name="Goesmann A."/>
            <person name="Sogaard-Andersen L."/>
        </authorList>
    </citation>
    <scope>NUCLEOTIDE SEQUENCE [LARGE SCALE GENOMIC DNA]</scope>
    <source>
        <strain evidence="2 3">DSM 14697</strain>
    </source>
</reference>
<organism evidence="2 3">
    <name type="scientific">Corallococcus macrosporus DSM 14697</name>
    <dbReference type="NCBI Taxonomy" id="1189310"/>
    <lineage>
        <taxon>Bacteria</taxon>
        <taxon>Pseudomonadati</taxon>
        <taxon>Myxococcota</taxon>
        <taxon>Myxococcia</taxon>
        <taxon>Myxococcales</taxon>
        <taxon>Cystobacterineae</taxon>
        <taxon>Myxococcaceae</taxon>
        <taxon>Corallococcus</taxon>
    </lineage>
</organism>
<protein>
    <submittedName>
        <fullName evidence="2">Uncharacterized protein</fullName>
    </submittedName>
</protein>
<feature type="region of interest" description="Disordered" evidence="1">
    <location>
        <begin position="152"/>
        <end position="174"/>
    </location>
</feature>
<dbReference type="RefSeq" id="WP_095958037.1">
    <property type="nucleotide sequence ID" value="NZ_CP022203.1"/>
</dbReference>
<name>A0A250JS91_9BACT</name>
<dbReference type="EMBL" id="CP022203">
    <property type="protein sequence ID" value="ATB46563.1"/>
    <property type="molecule type" value="Genomic_DNA"/>
</dbReference>
<gene>
    <name evidence="2" type="ORF">MYMAC_002168</name>
</gene>
<evidence type="ECO:0000313" key="2">
    <source>
        <dbReference type="EMBL" id="ATB46563.1"/>
    </source>
</evidence>
<accession>A0A250JS91</accession>
<evidence type="ECO:0000256" key="1">
    <source>
        <dbReference type="SAM" id="MobiDB-lite"/>
    </source>
</evidence>
<dbReference type="Proteomes" id="UP000217343">
    <property type="component" value="Chromosome"/>
</dbReference>
<keyword evidence="3" id="KW-1185">Reference proteome</keyword>